<evidence type="ECO:0000256" key="1">
    <source>
        <dbReference type="ARBA" id="ARBA00004225"/>
    </source>
</evidence>
<evidence type="ECO:0000256" key="16">
    <source>
        <dbReference type="SAM" id="SignalP"/>
    </source>
</evidence>
<evidence type="ECO:0000256" key="12">
    <source>
        <dbReference type="ARBA" id="ARBA00023128"/>
    </source>
</evidence>
<keyword evidence="5 15" id="KW-0813">Transport</keyword>
<feature type="signal peptide" evidence="16">
    <location>
        <begin position="1"/>
        <end position="20"/>
    </location>
</feature>
<keyword evidence="13 15" id="KW-0472">Membrane</keyword>
<evidence type="ECO:0000256" key="8">
    <source>
        <dbReference type="ARBA" id="ARBA00022967"/>
    </source>
</evidence>
<name>D1MV85_9SAUR</name>
<keyword evidence="8 15" id="KW-1278">Translocase</keyword>
<comment type="similarity">
    <text evidence="2 15">Belongs to the complex I subunit 6 family.</text>
</comment>
<dbReference type="InterPro" id="IPR050269">
    <property type="entry name" value="ComplexI_Subunit6"/>
</dbReference>
<comment type="subcellular location">
    <subcellularLocation>
        <location evidence="1 15">Mitochondrion membrane</location>
        <topology evidence="1 15">Multi-pass membrane protein</topology>
    </subcellularLocation>
</comment>
<dbReference type="InterPro" id="IPR001457">
    <property type="entry name" value="NADH_UbQ/plastoQ_OxRdtase_su6"/>
</dbReference>
<geneLocation type="mitochondrion" evidence="17"/>
<evidence type="ECO:0000256" key="13">
    <source>
        <dbReference type="ARBA" id="ARBA00023136"/>
    </source>
</evidence>
<organism evidence="17">
    <name type="scientific">Pseudotrapelus sinaitus</name>
    <name type="common">Sinai agama</name>
    <dbReference type="NCBI Taxonomy" id="118229"/>
    <lineage>
        <taxon>Eukaryota</taxon>
        <taxon>Metazoa</taxon>
        <taxon>Chordata</taxon>
        <taxon>Craniata</taxon>
        <taxon>Vertebrata</taxon>
        <taxon>Euteleostomi</taxon>
        <taxon>Lepidosauria</taxon>
        <taxon>Squamata</taxon>
        <taxon>Bifurcata</taxon>
        <taxon>Unidentata</taxon>
        <taxon>Episquamata</taxon>
        <taxon>Toxicofera</taxon>
        <taxon>Iguania</taxon>
        <taxon>Acrodonta</taxon>
        <taxon>Agamidae</taxon>
        <taxon>Agaminae</taxon>
        <taxon>Pseudotrapelus</taxon>
    </lineage>
</organism>
<reference evidence="17" key="1">
    <citation type="submission" date="2006-06" db="EMBL/GenBank/DDBJ databases">
        <title>Molecular phylogeny of Agamidae.</title>
        <authorList>
            <person name="Amer S.A."/>
            <person name="Kumazawa Y."/>
        </authorList>
    </citation>
    <scope>NUCLEOTIDE SEQUENCE</scope>
    <source>
        <tissue evidence="17">Muscle</tissue>
    </source>
</reference>
<evidence type="ECO:0000256" key="11">
    <source>
        <dbReference type="ARBA" id="ARBA00023027"/>
    </source>
</evidence>
<evidence type="ECO:0000313" key="17">
    <source>
        <dbReference type="EMBL" id="BAI52999.1"/>
    </source>
</evidence>
<dbReference type="PANTHER" id="PTHR11435:SF1">
    <property type="entry name" value="NADH-UBIQUINONE OXIDOREDUCTASE CHAIN 6"/>
    <property type="match status" value="1"/>
</dbReference>
<dbReference type="CTD" id="4541"/>
<dbReference type="PANTHER" id="PTHR11435">
    <property type="entry name" value="NADH UBIQUINONE OXIDOREDUCTASE SUBUNIT ND6"/>
    <property type="match status" value="1"/>
</dbReference>
<keyword evidence="6 15" id="KW-0679">Respiratory chain</keyword>
<feature type="chain" id="PRO_5003024323" description="NADH-ubiquinone oxidoreductase chain 6" evidence="16">
    <location>
        <begin position="21"/>
        <end position="167"/>
    </location>
</feature>
<dbReference type="AlphaFoldDB" id="D1MV85"/>
<comment type="function">
    <text evidence="15">Core subunit of the mitochondrial membrane respiratory chain NADH dehydrogenase (Complex I) which catalyzes electron transfer from NADH through the respiratory chain, using ubiquinone as an electron acceptor. Essential for the catalytic activity and assembly of complex I.</text>
</comment>
<dbReference type="Pfam" id="PF00499">
    <property type="entry name" value="Oxidored_q3"/>
    <property type="match status" value="1"/>
</dbReference>
<sequence length="167" mass="17610">MYFVLLLVVVFMVGVVGVVSNPAPCFGALLLVLVSGVVCGIVAEVGVAFAALVLFLIYLGGMLVVFAYSVSLCSDLYPEVFGGQFVWLSLLFFMVSCVLLRFELGEAGFGEEGVGMGCQFDSGHFGVPLLYSLGGFSLLIVGFGLLLTLVVVVELVRGVAFVSQKSD</sequence>
<evidence type="ECO:0000256" key="4">
    <source>
        <dbReference type="ARBA" id="ARBA00021095"/>
    </source>
</evidence>
<keyword evidence="9 15" id="KW-0249">Electron transport</keyword>
<dbReference type="EMBL" id="AB262447">
    <property type="protein sequence ID" value="BAI52999.1"/>
    <property type="molecule type" value="Genomic_DNA"/>
</dbReference>
<comment type="catalytic activity">
    <reaction evidence="14 15">
        <text>a ubiquinone + NADH + 5 H(+)(in) = a ubiquinol + NAD(+) + 4 H(+)(out)</text>
        <dbReference type="Rhea" id="RHEA:29091"/>
        <dbReference type="Rhea" id="RHEA-COMP:9565"/>
        <dbReference type="Rhea" id="RHEA-COMP:9566"/>
        <dbReference type="ChEBI" id="CHEBI:15378"/>
        <dbReference type="ChEBI" id="CHEBI:16389"/>
        <dbReference type="ChEBI" id="CHEBI:17976"/>
        <dbReference type="ChEBI" id="CHEBI:57540"/>
        <dbReference type="ChEBI" id="CHEBI:57945"/>
        <dbReference type="EC" id="7.1.1.2"/>
    </reaction>
</comment>
<evidence type="ECO:0000256" key="5">
    <source>
        <dbReference type="ARBA" id="ARBA00022448"/>
    </source>
</evidence>
<keyword evidence="15" id="KW-0830">Ubiquinone</keyword>
<dbReference type="RefSeq" id="YP_003345032.1">
    <property type="nucleotide sequence ID" value="NC_013603.2"/>
</dbReference>
<protein>
    <recommendedName>
        <fullName evidence="4 15">NADH-ubiquinone oxidoreductase chain 6</fullName>
        <ecNumber evidence="3 15">7.1.1.2</ecNumber>
    </recommendedName>
</protein>
<proteinExistence type="inferred from homology"/>
<feature type="transmembrane region" description="Helical" evidence="15">
    <location>
        <begin position="46"/>
        <end position="68"/>
    </location>
</feature>
<dbReference type="GO" id="GO:0031966">
    <property type="term" value="C:mitochondrial membrane"/>
    <property type="evidence" value="ECO:0007669"/>
    <property type="project" value="UniProtKB-SubCell"/>
</dbReference>
<dbReference type="GO" id="GO:0008137">
    <property type="term" value="F:NADH dehydrogenase (ubiquinone) activity"/>
    <property type="evidence" value="ECO:0007669"/>
    <property type="project" value="UniProtKB-UniRule"/>
</dbReference>
<evidence type="ECO:0000256" key="2">
    <source>
        <dbReference type="ARBA" id="ARBA00005698"/>
    </source>
</evidence>
<feature type="transmembrane region" description="Helical" evidence="15">
    <location>
        <begin position="129"/>
        <end position="156"/>
    </location>
</feature>
<accession>D1MV85</accession>
<evidence type="ECO:0000256" key="9">
    <source>
        <dbReference type="ARBA" id="ARBA00022982"/>
    </source>
</evidence>
<keyword evidence="12 15" id="KW-0496">Mitochondrion</keyword>
<evidence type="ECO:0000256" key="15">
    <source>
        <dbReference type="RuleBase" id="RU004430"/>
    </source>
</evidence>
<feature type="transmembrane region" description="Helical" evidence="15">
    <location>
        <begin position="80"/>
        <end position="102"/>
    </location>
</feature>
<gene>
    <name evidence="17" type="primary">ND6</name>
</gene>
<evidence type="ECO:0000256" key="7">
    <source>
        <dbReference type="ARBA" id="ARBA00022692"/>
    </source>
</evidence>
<keyword evidence="10 15" id="KW-1133">Transmembrane helix</keyword>
<keyword evidence="7 15" id="KW-0812">Transmembrane</keyword>
<keyword evidence="16" id="KW-0732">Signal</keyword>
<evidence type="ECO:0000256" key="3">
    <source>
        <dbReference type="ARBA" id="ARBA00012944"/>
    </source>
</evidence>
<evidence type="ECO:0000256" key="10">
    <source>
        <dbReference type="ARBA" id="ARBA00022989"/>
    </source>
</evidence>
<dbReference type="GeneID" id="8673034"/>
<evidence type="ECO:0000256" key="14">
    <source>
        <dbReference type="ARBA" id="ARBA00049551"/>
    </source>
</evidence>
<dbReference type="EC" id="7.1.1.2" evidence="3 15"/>
<keyword evidence="11 15" id="KW-0520">NAD</keyword>
<evidence type="ECO:0000256" key="6">
    <source>
        <dbReference type="ARBA" id="ARBA00022660"/>
    </source>
</evidence>